<gene>
    <name evidence="4" type="ORF">EF807_04510</name>
</gene>
<dbReference type="Proteomes" id="UP000320766">
    <property type="component" value="Unassembled WGS sequence"/>
</dbReference>
<dbReference type="EC" id="2.1.1.86" evidence="4"/>
<name>A0A520KWN0_9EURY</name>
<accession>A0A520KWN0</accession>
<evidence type="ECO:0000256" key="3">
    <source>
        <dbReference type="ARBA" id="ARBA00022679"/>
    </source>
</evidence>
<keyword evidence="2 4" id="KW-0489">Methyltransferase</keyword>
<evidence type="ECO:0000256" key="1">
    <source>
        <dbReference type="ARBA" id="ARBA00006230"/>
    </source>
</evidence>
<dbReference type="SUPFAM" id="SSF51717">
    <property type="entry name" value="Dihydropteroate synthetase-like"/>
    <property type="match status" value="1"/>
</dbReference>
<evidence type="ECO:0000313" key="5">
    <source>
        <dbReference type="Proteomes" id="UP000320766"/>
    </source>
</evidence>
<keyword evidence="3 4" id="KW-0808">Transferase</keyword>
<organism evidence="4 5">
    <name type="scientific">Candidatus Methanolliviera hydrocarbonicum</name>
    <dbReference type="NCBI Taxonomy" id="2491085"/>
    <lineage>
        <taxon>Archaea</taxon>
        <taxon>Methanobacteriati</taxon>
        <taxon>Methanobacteriota</taxon>
        <taxon>Candidatus Methanoliparia</taxon>
        <taxon>Candidatus Methanoliparales</taxon>
        <taxon>Candidatus Methanollivieraceae</taxon>
        <taxon>Candidatus Methanolliviera</taxon>
    </lineage>
</organism>
<protein>
    <submittedName>
        <fullName evidence="4">Tetrahydromethanopterin S-methyltransferase subunit H</fullName>
        <ecNumber evidence="4">2.1.1.86</ecNumber>
    </submittedName>
</protein>
<evidence type="ECO:0000256" key="2">
    <source>
        <dbReference type="ARBA" id="ARBA00022603"/>
    </source>
</evidence>
<dbReference type="GO" id="GO:0032259">
    <property type="term" value="P:methylation"/>
    <property type="evidence" value="ECO:0007669"/>
    <property type="project" value="UniProtKB-KW"/>
</dbReference>
<dbReference type="Pfam" id="PF02007">
    <property type="entry name" value="MtrH"/>
    <property type="match status" value="1"/>
</dbReference>
<dbReference type="GO" id="GO:0006730">
    <property type="term" value="P:one-carbon metabolic process"/>
    <property type="evidence" value="ECO:0007669"/>
    <property type="project" value="InterPro"/>
</dbReference>
<dbReference type="InterPro" id="IPR023467">
    <property type="entry name" value="MeTrfase_MtrH/MtxH"/>
</dbReference>
<dbReference type="InterPro" id="IPR011005">
    <property type="entry name" value="Dihydropteroate_synth-like_sf"/>
</dbReference>
<dbReference type="NCBIfam" id="NF002142">
    <property type="entry name" value="PRK00979.1-1"/>
    <property type="match status" value="1"/>
</dbReference>
<reference evidence="4 5" key="1">
    <citation type="journal article" date="2019" name="Nat. Microbiol.">
        <title>Wide diversity of methane and short-chain alkane metabolisms in uncultured archaea.</title>
        <authorList>
            <person name="Borrel G."/>
            <person name="Adam P.S."/>
            <person name="McKay L.J."/>
            <person name="Chen L.X."/>
            <person name="Sierra-Garcia I.N."/>
            <person name="Sieber C.M."/>
            <person name="Letourneur Q."/>
            <person name="Ghozlane A."/>
            <person name="Andersen G.L."/>
            <person name="Li W.J."/>
            <person name="Hallam S.J."/>
            <person name="Muyzer G."/>
            <person name="de Oliveira V.M."/>
            <person name="Inskeep W.P."/>
            <person name="Banfield J.F."/>
            <person name="Gribaldo S."/>
        </authorList>
    </citation>
    <scope>NUCLEOTIDE SEQUENCE [LARGE SCALE GENOMIC DNA]</scope>
    <source>
        <strain evidence="4">NM1b</strain>
    </source>
</reference>
<dbReference type="AlphaFoldDB" id="A0A520KWN0"/>
<comment type="caution">
    <text evidence="4">The sequence shown here is derived from an EMBL/GenBank/DDBJ whole genome shotgun (WGS) entry which is preliminary data.</text>
</comment>
<dbReference type="GO" id="GO:0008168">
    <property type="term" value="F:methyltransferase activity"/>
    <property type="evidence" value="ECO:0007669"/>
    <property type="project" value="UniProtKB-KW"/>
</dbReference>
<evidence type="ECO:0000313" key="4">
    <source>
        <dbReference type="EMBL" id="RZN69450.1"/>
    </source>
</evidence>
<dbReference type="EMBL" id="RXIL01000078">
    <property type="protein sequence ID" value="RZN69450.1"/>
    <property type="molecule type" value="Genomic_DNA"/>
</dbReference>
<proteinExistence type="inferred from homology"/>
<comment type="similarity">
    <text evidence="1">Belongs to the MtrH family.</text>
</comment>
<sequence length="302" mass="33543">MWKFKANQKIAKIGKIEIGGQPGELPTVLIGTIFYSGQKIVSDYKKGIFDKRKARELLENDERMSIETGNPRIIDVVGETSDALISYIDFVAENTESPFLMDSGSVTARIDALKHVEDVGLLDRAIYNSIDERSKEEEFEALDECNIQNVVILDFSTKYLFPKDRLKLITGTDNLLDKTLKSGVKNVLIDTGTLDVPSTGWSSQAVWEVKDNIGYPAGCAPANSLFDWKKMKERISPTFEAAGSVVLSFPVVMGSDFLLYGPIKNATWVYHAVSVADAIVAYSAKIFGIKPKSKNHPLYKIF</sequence>